<dbReference type="RefSeq" id="XP_004831610.1">
    <property type="nucleotide sequence ID" value="XM_004831553.1"/>
</dbReference>
<gene>
    <name evidence="2" type="ORF">BEWA_046220</name>
</gene>
<comment type="caution">
    <text evidence="2">The sequence shown here is derived from an EMBL/GenBank/DDBJ whole genome shotgun (WGS) entry which is preliminary data.</text>
</comment>
<evidence type="ECO:0000313" key="3">
    <source>
        <dbReference type="Proteomes" id="UP000031512"/>
    </source>
</evidence>
<dbReference type="PANTHER" id="PTHR12111:SF1">
    <property type="entry name" value="SPLICING FACTOR YJU2"/>
    <property type="match status" value="1"/>
</dbReference>
<name>L1LAF7_THEEQ</name>
<dbReference type="OrthoDB" id="674963at2759"/>
<dbReference type="PANTHER" id="PTHR12111">
    <property type="entry name" value="SPLICING FACTOR YJU2"/>
    <property type="match status" value="1"/>
</dbReference>
<evidence type="ECO:0000256" key="1">
    <source>
        <dbReference type="SAM" id="MobiDB-lite"/>
    </source>
</evidence>
<proteinExistence type="predicted"/>
<evidence type="ECO:0008006" key="4">
    <source>
        <dbReference type="Google" id="ProtNLM"/>
    </source>
</evidence>
<dbReference type="GeneID" id="15805018"/>
<dbReference type="AlphaFoldDB" id="L1LAF7"/>
<protein>
    <recommendedName>
        <fullName evidence="4">Splicing factor YJU2</fullName>
    </recommendedName>
</protein>
<dbReference type="GO" id="GO:0000398">
    <property type="term" value="P:mRNA splicing, via spliceosome"/>
    <property type="evidence" value="ECO:0007669"/>
    <property type="project" value="InterPro"/>
</dbReference>
<dbReference type="Pfam" id="PF04502">
    <property type="entry name" value="Saf4_Yju2"/>
    <property type="match status" value="1"/>
</dbReference>
<sequence length="342" mass="39180">MSERKVLNKYIPPDFDPGLLKKHRHILKSDGFGRKRSGFAKKFGLHGRVLEIRMMFPFTFRCESCRDFTYVGTKFNSKVQRIEENYLGIQKYRFYGKCPNCNHMIIFKTDPKNGDYTLESGGTRTYDANRDAQLAAEAVDKEEEAKAEKQDTTERMLDKANHAYAEYEELERLTALKKRAGRMREREHLADLTLKKIMQEKFESAANEDELEAFRRDQEKACAEGSLGEDDWNEFYWQEAIDDDALDADGTVSESLDQNGNGPAADLSEEAPDETESAPVDTWVSSSNRKQQLSKQSQVPDVFSNESAKKKRADAPNEKYKGIKVLQKKEEVNLLSGYDSDD</sequence>
<dbReference type="VEuPathDB" id="PiroplasmaDB:BEWA_046220"/>
<feature type="compositionally biased region" description="Acidic residues" evidence="1">
    <location>
        <begin position="267"/>
        <end position="276"/>
    </location>
</feature>
<dbReference type="eggNOG" id="KOG2989">
    <property type="taxonomic scope" value="Eukaryota"/>
</dbReference>
<dbReference type="Proteomes" id="UP000031512">
    <property type="component" value="Unassembled WGS sequence"/>
</dbReference>
<dbReference type="KEGG" id="beq:BEWA_046220"/>
<keyword evidence="3" id="KW-1185">Reference proteome</keyword>
<dbReference type="GO" id="GO:0071006">
    <property type="term" value="C:U2-type catalytic step 1 spliceosome"/>
    <property type="evidence" value="ECO:0007669"/>
    <property type="project" value="TreeGrafter"/>
</dbReference>
<dbReference type="STRING" id="1537102.L1LAF7"/>
<organism evidence="2 3">
    <name type="scientific">Theileria equi strain WA</name>
    <dbReference type="NCBI Taxonomy" id="1537102"/>
    <lineage>
        <taxon>Eukaryota</taxon>
        <taxon>Sar</taxon>
        <taxon>Alveolata</taxon>
        <taxon>Apicomplexa</taxon>
        <taxon>Aconoidasida</taxon>
        <taxon>Piroplasmida</taxon>
        <taxon>Theileriidae</taxon>
        <taxon>Theileria</taxon>
    </lineage>
</organism>
<feature type="compositionally biased region" description="Polar residues" evidence="1">
    <location>
        <begin position="283"/>
        <end position="299"/>
    </location>
</feature>
<feature type="region of interest" description="Disordered" evidence="1">
    <location>
        <begin position="244"/>
        <end position="320"/>
    </location>
</feature>
<dbReference type="InterPro" id="IPR007590">
    <property type="entry name" value="Saf4/Yju2"/>
</dbReference>
<accession>L1LAF7</accession>
<feature type="compositionally biased region" description="Polar residues" evidence="1">
    <location>
        <begin position="252"/>
        <end position="261"/>
    </location>
</feature>
<dbReference type="EMBL" id="ACOU01000007">
    <property type="protein sequence ID" value="EKX72158.1"/>
    <property type="molecule type" value="Genomic_DNA"/>
</dbReference>
<reference evidence="2 3" key="1">
    <citation type="journal article" date="2012" name="BMC Genomics">
        <title>Comparative genomic analysis and phylogenetic position of Theileria equi.</title>
        <authorList>
            <person name="Kappmeyer L.S."/>
            <person name="Thiagarajan M."/>
            <person name="Herndon D.R."/>
            <person name="Ramsay J.D."/>
            <person name="Caler E."/>
            <person name="Djikeng A."/>
            <person name="Gillespie J.J."/>
            <person name="Lau A.O."/>
            <person name="Roalson E.H."/>
            <person name="Silva J.C."/>
            <person name="Silva M.G."/>
            <person name="Suarez C.E."/>
            <person name="Ueti M.W."/>
            <person name="Nene V.M."/>
            <person name="Mealey R.H."/>
            <person name="Knowles D.P."/>
            <person name="Brayton K.A."/>
        </authorList>
    </citation>
    <scope>NUCLEOTIDE SEQUENCE [LARGE SCALE GENOMIC DNA]</scope>
    <source>
        <strain evidence="2 3">WA</strain>
    </source>
</reference>
<evidence type="ECO:0000313" key="2">
    <source>
        <dbReference type="EMBL" id="EKX72158.1"/>
    </source>
</evidence>